<evidence type="ECO:0000259" key="2">
    <source>
        <dbReference type="Pfam" id="PF06580"/>
    </source>
</evidence>
<dbReference type="InterPro" id="IPR010559">
    <property type="entry name" value="Sig_transdc_His_kin_internal"/>
</dbReference>
<dbReference type="Pfam" id="PF06580">
    <property type="entry name" value="His_kinase"/>
    <property type="match status" value="1"/>
</dbReference>
<name>A0A1I6PU57_9FLAO</name>
<dbReference type="AlphaFoldDB" id="A0A1I6PU57"/>
<dbReference type="GO" id="GO:0016020">
    <property type="term" value="C:membrane"/>
    <property type="evidence" value="ECO:0007669"/>
    <property type="project" value="InterPro"/>
</dbReference>
<keyword evidence="3" id="KW-0808">Transferase</keyword>
<dbReference type="GO" id="GO:0000155">
    <property type="term" value="F:phosphorelay sensor kinase activity"/>
    <property type="evidence" value="ECO:0007669"/>
    <property type="project" value="InterPro"/>
</dbReference>
<feature type="transmembrane region" description="Helical" evidence="1">
    <location>
        <begin position="303"/>
        <end position="321"/>
    </location>
</feature>
<dbReference type="OrthoDB" id="6190788at2"/>
<accession>A0A1I6PU57</accession>
<dbReference type="PANTHER" id="PTHR34220:SF7">
    <property type="entry name" value="SENSOR HISTIDINE KINASE YPDA"/>
    <property type="match status" value="1"/>
</dbReference>
<dbReference type="Gene3D" id="3.30.565.10">
    <property type="entry name" value="Histidine kinase-like ATPase, C-terminal domain"/>
    <property type="match status" value="1"/>
</dbReference>
<dbReference type="InterPro" id="IPR036890">
    <property type="entry name" value="HATPase_C_sf"/>
</dbReference>
<keyword evidence="1" id="KW-0812">Transmembrane</keyword>
<evidence type="ECO:0000256" key="1">
    <source>
        <dbReference type="SAM" id="Phobius"/>
    </source>
</evidence>
<dbReference type="PANTHER" id="PTHR34220">
    <property type="entry name" value="SENSOR HISTIDINE KINASE YPDA"/>
    <property type="match status" value="1"/>
</dbReference>
<gene>
    <name evidence="3" type="ORF">SAMN04487906_0476</name>
</gene>
<dbReference type="Proteomes" id="UP000183209">
    <property type="component" value="Unassembled WGS sequence"/>
</dbReference>
<proteinExistence type="predicted"/>
<dbReference type="EMBL" id="FPAG01000001">
    <property type="protein sequence ID" value="SFS43751.1"/>
    <property type="molecule type" value="Genomic_DNA"/>
</dbReference>
<dbReference type="RefSeq" id="WP_074976625.1">
    <property type="nucleotide sequence ID" value="NZ_FPAG01000001.1"/>
</dbReference>
<protein>
    <submittedName>
        <fullName evidence="3">Histidine kinase</fullName>
    </submittedName>
</protein>
<feature type="transmembrane region" description="Helical" evidence="1">
    <location>
        <begin position="411"/>
        <end position="433"/>
    </location>
</feature>
<dbReference type="SUPFAM" id="SSF55874">
    <property type="entry name" value="ATPase domain of HSP90 chaperone/DNA topoisomerase II/histidine kinase"/>
    <property type="match status" value="1"/>
</dbReference>
<feature type="transmembrane region" description="Helical" evidence="1">
    <location>
        <begin position="373"/>
        <end position="399"/>
    </location>
</feature>
<dbReference type="InterPro" id="IPR050640">
    <property type="entry name" value="Bact_2-comp_sensor_kinase"/>
</dbReference>
<organism evidence="3 4">
    <name type="scientific">Zhouia amylolytica</name>
    <dbReference type="NCBI Taxonomy" id="376730"/>
    <lineage>
        <taxon>Bacteria</taxon>
        <taxon>Pseudomonadati</taxon>
        <taxon>Bacteroidota</taxon>
        <taxon>Flavobacteriia</taxon>
        <taxon>Flavobacteriales</taxon>
        <taxon>Flavobacteriaceae</taxon>
        <taxon>Zhouia</taxon>
    </lineage>
</organism>
<keyword evidence="3" id="KW-0418">Kinase</keyword>
<sequence>MKRAITLVLFLILILFFPGLDSHRSPNVSKKENNTDPNWEYVKERLFAGDHFYVNKYHTPILFEMFRATKEDSLAVSKVIKEIQGLLPNKKVGFFDDYMGMSSAEIRAVGKYDQEKDDYNYLDLATAAIKLKFNCYALDRINERHSQSPLKDGNQILRTYKEVGYTRYFSSNTVCFSFSESISRQQRQSYIRYEMLRSLCDIRKGHHVNKKTKYSVYESAAYTPDQYEFTSQDKFLLQKLYAPDFIDQFKSYLHDYYGFGYTLNFTNPIAITSIVFTILAILFLGVVALGGPFILGTKFQNQYLNYCFTAFVILMTVFGFNNLHSHLLYPNQIIFSGWQGGFAYLILAVLSALIISFLLWISEKYLIKERYSFIYKLLLKAGLLYLSIIIPINIYYLIIEWNTPDGVISSGNFSAVNALAFILALGRGVLIYLKRFSDNIIKEKDLELSQLKELQTQTALKSLQAHINPHFLYNSLNSIAELVHTDRDKTEQMALSLSDLFRYSINRSSKKSSTLKEEVEMVKNYLEIEKIRFGDQLDYNIEVEHDLENVEIPMFLIQPLIENAVKHGISKTEEKGIIKLKIEKQQHDLHITVYDNGPSFPEGLVSGYGLQMIQDVLSLTYGDQATLSWQNRPEKMIEIVIQKHL</sequence>
<evidence type="ECO:0000313" key="3">
    <source>
        <dbReference type="EMBL" id="SFS43751.1"/>
    </source>
</evidence>
<reference evidence="3 4" key="1">
    <citation type="submission" date="2016-10" db="EMBL/GenBank/DDBJ databases">
        <authorList>
            <person name="de Groot N.N."/>
        </authorList>
    </citation>
    <scope>NUCLEOTIDE SEQUENCE [LARGE SCALE GENOMIC DNA]</scope>
    <source>
        <strain evidence="3 4">CGMCC 1.6114</strain>
    </source>
</reference>
<evidence type="ECO:0000313" key="4">
    <source>
        <dbReference type="Proteomes" id="UP000183209"/>
    </source>
</evidence>
<feature type="transmembrane region" description="Helical" evidence="1">
    <location>
        <begin position="341"/>
        <end position="361"/>
    </location>
</feature>
<keyword evidence="1" id="KW-1133">Transmembrane helix</keyword>
<feature type="domain" description="Signal transduction histidine kinase internal region" evidence="2">
    <location>
        <begin position="459"/>
        <end position="537"/>
    </location>
</feature>
<feature type="transmembrane region" description="Helical" evidence="1">
    <location>
        <begin position="269"/>
        <end position="291"/>
    </location>
</feature>
<keyword evidence="1" id="KW-0472">Membrane</keyword>